<dbReference type="InterPro" id="IPR052543">
    <property type="entry name" value="HTH_Metal-responsive_Reg"/>
</dbReference>
<dbReference type="EMBL" id="JACHND010000001">
    <property type="protein sequence ID" value="MBB4700172.1"/>
    <property type="molecule type" value="Genomic_DNA"/>
</dbReference>
<keyword evidence="3" id="KW-1185">Reference proteome</keyword>
<dbReference type="GO" id="GO:0003677">
    <property type="term" value="F:DNA binding"/>
    <property type="evidence" value="ECO:0007669"/>
    <property type="project" value="UniProtKB-KW"/>
</dbReference>
<dbReference type="InterPro" id="IPR036390">
    <property type="entry name" value="WH_DNA-bd_sf"/>
</dbReference>
<dbReference type="SMART" id="SM00418">
    <property type="entry name" value="HTH_ARSR"/>
    <property type="match status" value="1"/>
</dbReference>
<proteinExistence type="predicted"/>
<dbReference type="Pfam" id="PF01022">
    <property type="entry name" value="HTH_5"/>
    <property type="match status" value="1"/>
</dbReference>
<dbReference type="SUPFAM" id="SSF46785">
    <property type="entry name" value="Winged helix' DNA-binding domain"/>
    <property type="match status" value="1"/>
</dbReference>
<dbReference type="AlphaFoldDB" id="A0A7W7D4H6"/>
<evidence type="ECO:0000313" key="3">
    <source>
        <dbReference type="Proteomes" id="UP000542210"/>
    </source>
</evidence>
<dbReference type="InterPro" id="IPR036388">
    <property type="entry name" value="WH-like_DNA-bd_sf"/>
</dbReference>
<dbReference type="PANTHER" id="PTHR39168:SF2">
    <property type="entry name" value="HTH-TYPE TRANSCRIPTIONAL REGULATOR CMTR"/>
    <property type="match status" value="1"/>
</dbReference>
<dbReference type="InterPro" id="IPR011991">
    <property type="entry name" value="ArsR-like_HTH"/>
</dbReference>
<dbReference type="GO" id="GO:0046686">
    <property type="term" value="P:response to cadmium ion"/>
    <property type="evidence" value="ECO:0007669"/>
    <property type="project" value="TreeGrafter"/>
</dbReference>
<feature type="domain" description="HTH arsR-type" evidence="1">
    <location>
        <begin position="3"/>
        <end position="97"/>
    </location>
</feature>
<dbReference type="Gene3D" id="1.10.10.10">
    <property type="entry name" value="Winged helix-like DNA-binding domain superfamily/Winged helix DNA-binding domain"/>
    <property type="match status" value="1"/>
</dbReference>
<keyword evidence="2" id="KW-0238">DNA-binding</keyword>
<dbReference type="PROSITE" id="PS50987">
    <property type="entry name" value="HTH_ARSR_2"/>
    <property type="match status" value="1"/>
</dbReference>
<organism evidence="2 3">
    <name type="scientific">Sphaerisporangium siamense</name>
    <dbReference type="NCBI Taxonomy" id="795645"/>
    <lineage>
        <taxon>Bacteria</taxon>
        <taxon>Bacillati</taxon>
        <taxon>Actinomycetota</taxon>
        <taxon>Actinomycetes</taxon>
        <taxon>Streptosporangiales</taxon>
        <taxon>Streptosporangiaceae</taxon>
        <taxon>Sphaerisporangium</taxon>
    </lineage>
</organism>
<reference evidence="2 3" key="1">
    <citation type="submission" date="2020-08" db="EMBL/GenBank/DDBJ databases">
        <title>Sequencing the genomes of 1000 actinobacteria strains.</title>
        <authorList>
            <person name="Klenk H.-P."/>
        </authorList>
    </citation>
    <scope>NUCLEOTIDE SEQUENCE [LARGE SCALE GENOMIC DNA]</scope>
    <source>
        <strain evidence="2 3">DSM 45784</strain>
    </source>
</reference>
<dbReference type="NCBIfam" id="NF033788">
    <property type="entry name" value="HTH_metalloreg"/>
    <property type="match status" value="1"/>
</dbReference>
<dbReference type="GO" id="GO:0032791">
    <property type="term" value="F:lead ion binding"/>
    <property type="evidence" value="ECO:0007669"/>
    <property type="project" value="TreeGrafter"/>
</dbReference>
<dbReference type="PRINTS" id="PR00778">
    <property type="entry name" value="HTHARSR"/>
</dbReference>
<dbReference type="GO" id="GO:0097063">
    <property type="term" value="F:cadmium ion sensor activity"/>
    <property type="evidence" value="ECO:0007669"/>
    <property type="project" value="TreeGrafter"/>
</dbReference>
<evidence type="ECO:0000313" key="2">
    <source>
        <dbReference type="EMBL" id="MBB4700172.1"/>
    </source>
</evidence>
<dbReference type="PANTHER" id="PTHR39168">
    <property type="entry name" value="TRANSCRIPTIONAL REGULATOR-RELATED"/>
    <property type="match status" value="1"/>
</dbReference>
<sequence length="110" mass="11846">MLTAATRMDAMARLGKALADPTRCRILIALLEGPEYPARLAERLGLTRSNVSNHLTCLRGCGLVVGAEEGRQTRYEIADPRLAHAIDDLLGVVLAVDTGERCLNDEQGCA</sequence>
<dbReference type="GO" id="GO:0003700">
    <property type="term" value="F:DNA-binding transcription factor activity"/>
    <property type="evidence" value="ECO:0007669"/>
    <property type="project" value="InterPro"/>
</dbReference>
<dbReference type="Proteomes" id="UP000542210">
    <property type="component" value="Unassembled WGS sequence"/>
</dbReference>
<dbReference type="GO" id="GO:0010288">
    <property type="term" value="P:response to lead ion"/>
    <property type="evidence" value="ECO:0007669"/>
    <property type="project" value="TreeGrafter"/>
</dbReference>
<comment type="caution">
    <text evidence="2">The sequence shown here is derived from an EMBL/GenBank/DDBJ whole genome shotgun (WGS) entry which is preliminary data.</text>
</comment>
<dbReference type="InterPro" id="IPR001845">
    <property type="entry name" value="HTH_ArsR_DNA-bd_dom"/>
</dbReference>
<dbReference type="RefSeq" id="WP_184878132.1">
    <property type="nucleotide sequence ID" value="NZ_BOOV01000008.1"/>
</dbReference>
<evidence type="ECO:0000259" key="1">
    <source>
        <dbReference type="PROSITE" id="PS50987"/>
    </source>
</evidence>
<dbReference type="CDD" id="cd00090">
    <property type="entry name" value="HTH_ARSR"/>
    <property type="match status" value="1"/>
</dbReference>
<name>A0A7W7D4H6_9ACTN</name>
<gene>
    <name evidence="2" type="ORF">BJ982_001716</name>
</gene>
<protein>
    <submittedName>
        <fullName evidence="2">DNA-binding transcriptional ArsR family regulator</fullName>
    </submittedName>
</protein>
<accession>A0A7W7D4H6</accession>